<geneLocation type="plasmid" evidence="1">
    <name>RCFBPv3_mp</name>
</geneLocation>
<accession>D8P7A7</accession>
<gene>
    <name evidence="1" type="ORF">RCFBP_mp10150</name>
</gene>
<reference evidence="1" key="2">
    <citation type="submission" date="2010-02" db="EMBL/GenBank/DDBJ databases">
        <authorList>
            <person name="Genoscope - CEA"/>
        </authorList>
    </citation>
    <scope>NUCLEOTIDE SEQUENCE</scope>
    <source>
        <strain evidence="1">CFBP2957</strain>
        <plasmid evidence="1">RCFBPv3_mp</plasmid>
    </source>
</reference>
<evidence type="ECO:0000313" key="1">
    <source>
        <dbReference type="EMBL" id="CBJ52941.1"/>
    </source>
</evidence>
<name>D8P7A7_RALSL</name>
<protein>
    <submittedName>
        <fullName evidence="1">IS3 element protein InsF DLP12 prophage</fullName>
    </submittedName>
</protein>
<dbReference type="EMBL" id="FP885907">
    <property type="protein sequence ID" value="CBJ52941.1"/>
    <property type="molecule type" value="Genomic_DNA"/>
</dbReference>
<dbReference type="AlphaFoldDB" id="D8P7A7"/>
<keyword evidence="1" id="KW-0614">Plasmid</keyword>
<organism evidence="1">
    <name type="scientific">Ralstonia solanacearum CFBP2957</name>
    <dbReference type="NCBI Taxonomy" id="859656"/>
    <lineage>
        <taxon>Bacteria</taxon>
        <taxon>Pseudomonadati</taxon>
        <taxon>Pseudomonadota</taxon>
        <taxon>Betaproteobacteria</taxon>
        <taxon>Burkholderiales</taxon>
        <taxon>Burkholderiaceae</taxon>
        <taxon>Ralstonia</taxon>
        <taxon>Ralstonia solanacearum species complex</taxon>
    </lineage>
</organism>
<sequence length="78" mass="8655">MARKNRAGQDSAPTESLWDSLNVGSLHGGQFAIRRAATDEVVDWLGFNNARRPRSTLNHVSPMTFEKNWAATQQDKAA</sequence>
<reference evidence="1" key="1">
    <citation type="journal article" date="2010" name="BMC Genomics">
        <title>Genomes of three tomato pathogens within the Ralstonia solanacearum species complex reveal significant evolutionary divergence.</title>
        <authorList>
            <person name="Remenant B."/>
            <person name="Coupat-Goutaland B."/>
            <person name="Guidot A."/>
            <person name="Cellier G."/>
            <person name="Wicker E."/>
            <person name="Allen C."/>
            <person name="Fegan M."/>
            <person name="Pruvost O."/>
            <person name="Elbaz M."/>
            <person name="Calteau A."/>
            <person name="Salvignol G."/>
            <person name="Mornico D."/>
            <person name="Mangenot S."/>
            <person name="Barbe V."/>
            <person name="Medigue C."/>
            <person name="Prior P."/>
        </authorList>
    </citation>
    <scope>NUCLEOTIDE SEQUENCE [LARGE SCALE GENOMIC DNA]</scope>
    <source>
        <strain evidence="1">CFBP2957</strain>
        <plasmid evidence="1">RCFBPv3_mp</plasmid>
    </source>
</reference>
<proteinExistence type="predicted"/>
<dbReference type="PATRIC" id="fig|859656.5.peg.3382"/>